<comment type="caution">
    <text evidence="8">The sequence shown here is derived from an EMBL/GenBank/DDBJ whole genome shotgun (WGS) entry which is preliminary data.</text>
</comment>
<evidence type="ECO:0000256" key="5">
    <source>
        <dbReference type="SAM" id="MobiDB-lite"/>
    </source>
</evidence>
<protein>
    <submittedName>
        <fullName evidence="8">Putative integral membrane protein</fullName>
    </submittedName>
</protein>
<evidence type="ECO:0000256" key="1">
    <source>
        <dbReference type="ARBA" id="ARBA00022475"/>
    </source>
</evidence>
<name>A0A7W9KN73_9PSEU</name>
<keyword evidence="4 6" id="KW-0472">Membrane</keyword>
<dbReference type="AlphaFoldDB" id="A0A7W9KN73"/>
<evidence type="ECO:0000256" key="2">
    <source>
        <dbReference type="ARBA" id="ARBA00022692"/>
    </source>
</evidence>
<dbReference type="Proteomes" id="UP000585638">
    <property type="component" value="Unassembled WGS sequence"/>
</dbReference>
<accession>A0A7W9KN73</accession>
<keyword evidence="2 6" id="KW-0812">Transmembrane</keyword>
<feature type="transmembrane region" description="Helical" evidence="6">
    <location>
        <begin position="83"/>
        <end position="102"/>
    </location>
</feature>
<dbReference type="InterPro" id="IPR010445">
    <property type="entry name" value="LapA_dom"/>
</dbReference>
<evidence type="ECO:0000313" key="9">
    <source>
        <dbReference type="Proteomes" id="UP000585638"/>
    </source>
</evidence>
<evidence type="ECO:0000256" key="6">
    <source>
        <dbReference type="SAM" id="Phobius"/>
    </source>
</evidence>
<reference evidence="8 9" key="1">
    <citation type="submission" date="2020-08" db="EMBL/GenBank/DDBJ databases">
        <title>Sequencing the genomes of 1000 actinobacteria strains.</title>
        <authorList>
            <person name="Klenk H.-P."/>
        </authorList>
    </citation>
    <scope>NUCLEOTIDE SEQUENCE [LARGE SCALE GENOMIC DNA]</scope>
    <source>
        <strain evidence="8 9">DSM 43851</strain>
    </source>
</reference>
<dbReference type="RefSeq" id="WP_246488713.1">
    <property type="nucleotide sequence ID" value="NZ_BAAAWY010000098.1"/>
</dbReference>
<dbReference type="GO" id="GO:0005886">
    <property type="term" value="C:plasma membrane"/>
    <property type="evidence" value="ECO:0007669"/>
    <property type="project" value="InterPro"/>
</dbReference>
<evidence type="ECO:0000313" key="8">
    <source>
        <dbReference type="EMBL" id="MBB5895665.1"/>
    </source>
</evidence>
<organism evidence="8 9">
    <name type="scientific">Kutzneria kofuensis</name>
    <dbReference type="NCBI Taxonomy" id="103725"/>
    <lineage>
        <taxon>Bacteria</taxon>
        <taxon>Bacillati</taxon>
        <taxon>Actinomycetota</taxon>
        <taxon>Actinomycetes</taxon>
        <taxon>Pseudonocardiales</taxon>
        <taxon>Pseudonocardiaceae</taxon>
        <taxon>Kutzneria</taxon>
    </lineage>
</organism>
<evidence type="ECO:0000256" key="3">
    <source>
        <dbReference type="ARBA" id="ARBA00022989"/>
    </source>
</evidence>
<feature type="domain" description="Lipopolysaccharide assembly protein A" evidence="7">
    <location>
        <begin position="103"/>
        <end position="157"/>
    </location>
</feature>
<feature type="region of interest" description="Disordered" evidence="5">
    <location>
        <begin position="1"/>
        <end position="27"/>
    </location>
</feature>
<gene>
    <name evidence="8" type="ORF">BJ998_006861</name>
</gene>
<proteinExistence type="predicted"/>
<keyword evidence="9" id="KW-1185">Reference proteome</keyword>
<keyword evidence="1" id="KW-1003">Cell membrane</keyword>
<evidence type="ECO:0000256" key="4">
    <source>
        <dbReference type="ARBA" id="ARBA00023136"/>
    </source>
</evidence>
<dbReference type="Pfam" id="PF06305">
    <property type="entry name" value="LapA_dom"/>
    <property type="match status" value="1"/>
</dbReference>
<feature type="transmembrane region" description="Helical" evidence="6">
    <location>
        <begin position="122"/>
        <end position="142"/>
    </location>
</feature>
<keyword evidence="3 6" id="KW-1133">Transmembrane helix</keyword>
<sequence length="158" mass="16492">MTEPNRGAAAQHETPEVPPMRDAVPETPAVPAMPGGMVPGGGAAIEPAATDTEVGRPGAVEPGVADTPAAEPVRLKRTRISGLWVGITVAAVVLLLLLVFIVQNNTYVTIYFFGWGGQFPLGVALLLAAICGVLLVAIPGYGRIIQLRRSFRKASKQA</sequence>
<dbReference type="EMBL" id="JACHIR010000001">
    <property type="protein sequence ID" value="MBB5895665.1"/>
    <property type="molecule type" value="Genomic_DNA"/>
</dbReference>
<evidence type="ECO:0000259" key="7">
    <source>
        <dbReference type="Pfam" id="PF06305"/>
    </source>
</evidence>